<feature type="binding site" evidence="17">
    <location>
        <position position="413"/>
    </location>
    <ligand>
        <name>Zn(2+)</name>
        <dbReference type="ChEBI" id="CHEBI:29105"/>
    </ligand>
</feature>
<feature type="binding site" evidence="16">
    <location>
        <position position="81"/>
    </location>
    <ligand>
        <name>substrate</name>
    </ligand>
</feature>
<evidence type="ECO:0000256" key="16">
    <source>
        <dbReference type="HAMAP-Rule" id="MF_00109"/>
    </source>
</evidence>
<comment type="similarity">
    <text evidence="17">Belongs to the sugar phosphate cyclases superfamily. Dehydroquinate synthase family.</text>
</comment>
<comment type="caution">
    <text evidence="17">Lacks conserved residue(s) required for the propagation of feature annotation.</text>
</comment>
<keyword evidence="10 16" id="KW-0067">ATP-binding</keyword>
<keyword evidence="6 17" id="KW-0028">Amino-acid biosynthesis</keyword>
<evidence type="ECO:0000256" key="15">
    <source>
        <dbReference type="ARBA" id="ARBA00048567"/>
    </source>
</evidence>
<evidence type="ECO:0000313" key="21">
    <source>
        <dbReference type="Proteomes" id="UP001266099"/>
    </source>
</evidence>
<evidence type="ECO:0000256" key="9">
    <source>
        <dbReference type="ARBA" id="ARBA00022777"/>
    </source>
</evidence>
<feature type="binding site" evidence="16">
    <location>
        <begin position="13"/>
        <end position="18"/>
    </location>
    <ligand>
        <name>ATP</name>
        <dbReference type="ChEBI" id="CHEBI:30616"/>
    </ligand>
</feature>
<sequence>MTAPKAIFIGMPGVGKSAVGRRVAKRMGLDFADTDWLIEERTGKSIEEIFAHDGEAVFREIEADVIAAALQDFSGILSLGGGAITHPRTQELLRTQRVILIEAEDHVLATRLRNSPNIRPILADDVEARLGQIRKTRLPIYRSLASEVLISNEEPVYSVVEDAMATIDSAHNIVKVAGEKEYRVIIGRHLQSAILSQAQRYPAALIICAPQLAQLAQSLQRKLKICGVQVEIFMLPCGEAAKDVQVLAAAWEAAGKHHLGRDGLIITVGGGATTDLGGFVAATWLRGIDVIHVPTTLLGMVDAAIGGKTGINTGAGKNLAGSFHAPVGVYCDLDTLATLPIDEIRAGMGEVIKCGFIADKEILQLVAQHGRNILNWQNPGLTESIFRAIKVKAEIVSSDFRESGMREFLNYGHTFGHAIERAEDYQKRHGEAVAIGCVFASALAEAAQIAPPGFTKLHHDAFLALGLPVAYPQGKRDELSYFMYADKKVRQGELRFVILRHIGQPEIITNPSQEVLDKAFTAIGIHSASVA</sequence>
<keyword evidence="11 17" id="KW-0520">NAD</keyword>
<evidence type="ECO:0000256" key="1">
    <source>
        <dbReference type="ARBA" id="ARBA00001393"/>
    </source>
</evidence>
<dbReference type="InterPro" id="IPR050071">
    <property type="entry name" value="Dehydroquinate_synthase"/>
</dbReference>
<dbReference type="SUPFAM" id="SSF52540">
    <property type="entry name" value="P-loop containing nucleoside triphosphate hydrolases"/>
    <property type="match status" value="1"/>
</dbReference>
<evidence type="ECO:0000256" key="14">
    <source>
        <dbReference type="ARBA" id="ARBA00023268"/>
    </source>
</evidence>
<comment type="pathway">
    <text evidence="4 16">Metabolic intermediate biosynthesis; chorismate biosynthesis; chorismate from D-erythrose 4-phosphate and phosphoenolpyruvate: step 5/7.</text>
</comment>
<keyword evidence="12 17" id="KW-0057">Aromatic amino acid biosynthesis</keyword>
<dbReference type="CDD" id="cd00464">
    <property type="entry name" value="SK"/>
    <property type="match status" value="1"/>
</dbReference>
<organism evidence="20 21">
    <name type="scientific">Arcanobacterium hippocoleae</name>
    <dbReference type="NCBI Taxonomy" id="149017"/>
    <lineage>
        <taxon>Bacteria</taxon>
        <taxon>Bacillati</taxon>
        <taxon>Actinomycetota</taxon>
        <taxon>Actinomycetes</taxon>
        <taxon>Actinomycetales</taxon>
        <taxon>Actinomycetaceae</taxon>
        <taxon>Arcanobacterium</taxon>
    </lineage>
</organism>
<evidence type="ECO:0000256" key="17">
    <source>
        <dbReference type="HAMAP-Rule" id="MF_00110"/>
    </source>
</evidence>
<comment type="cofactor">
    <cofactor evidence="2 17">
        <name>NAD(+)</name>
        <dbReference type="ChEBI" id="CHEBI:57540"/>
    </cofactor>
</comment>
<evidence type="ECO:0000256" key="2">
    <source>
        <dbReference type="ARBA" id="ARBA00001911"/>
    </source>
</evidence>
<dbReference type="Gene3D" id="1.20.1090.10">
    <property type="entry name" value="Dehydroquinate synthase-like - alpha domain"/>
    <property type="match status" value="1"/>
</dbReference>
<reference evidence="20 21" key="1">
    <citation type="submission" date="2023-07" db="EMBL/GenBank/DDBJ databases">
        <title>Sequencing the genomes of 1000 actinobacteria strains.</title>
        <authorList>
            <person name="Klenk H.-P."/>
        </authorList>
    </citation>
    <scope>NUCLEOTIDE SEQUENCE [LARGE SCALE GENOMIC DNA]</scope>
    <source>
        <strain evidence="20 21">DSM 15539</strain>
    </source>
</reference>
<dbReference type="EC" id="2.7.1.71" evidence="16"/>
<evidence type="ECO:0000256" key="7">
    <source>
        <dbReference type="ARBA" id="ARBA00022679"/>
    </source>
</evidence>
<dbReference type="InterPro" id="IPR056179">
    <property type="entry name" value="DHQS_C"/>
</dbReference>
<dbReference type="SUPFAM" id="SSF56796">
    <property type="entry name" value="Dehydroquinate synthase-like"/>
    <property type="match status" value="1"/>
</dbReference>
<dbReference type="EC" id="4.2.3.4" evidence="17"/>
<comment type="catalytic activity">
    <reaction evidence="1 17">
        <text>7-phospho-2-dehydro-3-deoxy-D-arabino-heptonate = 3-dehydroquinate + phosphate</text>
        <dbReference type="Rhea" id="RHEA:21968"/>
        <dbReference type="ChEBI" id="CHEBI:32364"/>
        <dbReference type="ChEBI" id="CHEBI:43474"/>
        <dbReference type="ChEBI" id="CHEBI:58394"/>
        <dbReference type="EC" id="4.2.3.4"/>
    </reaction>
</comment>
<keyword evidence="7 16" id="KW-0808">Transferase</keyword>
<feature type="binding site" evidence="16">
    <location>
        <position position="17"/>
    </location>
    <ligand>
        <name>Mg(2+)</name>
        <dbReference type="ChEBI" id="CHEBI:18420"/>
    </ligand>
</feature>
<keyword evidence="5 17" id="KW-0963">Cytoplasm</keyword>
<feature type="binding site" evidence="17">
    <location>
        <begin position="295"/>
        <end position="296"/>
    </location>
    <ligand>
        <name>NAD(+)</name>
        <dbReference type="ChEBI" id="CHEBI:57540"/>
    </ligand>
</feature>
<comment type="pathway">
    <text evidence="3 17">Metabolic intermediate biosynthesis; chorismate biosynthesis; chorismate from D-erythrose 4-phosphate and phosphoenolpyruvate: step 2/7.</text>
</comment>
<dbReference type="PANTHER" id="PTHR43622:SF7">
    <property type="entry name" value="3-DEHYDROQUINATE SYNTHASE, CHLOROPLASTIC"/>
    <property type="match status" value="1"/>
</dbReference>
<comment type="function">
    <text evidence="16">Catalyzes the specific phosphorylation of the 3-hydroxyl group of shikimic acid using ATP as a cosubstrate.</text>
</comment>
<evidence type="ECO:0000256" key="13">
    <source>
        <dbReference type="ARBA" id="ARBA00023239"/>
    </source>
</evidence>
<feature type="binding site" evidence="16">
    <location>
        <position position="59"/>
    </location>
    <ligand>
        <name>substrate</name>
    </ligand>
</feature>
<proteinExistence type="inferred from homology"/>
<comment type="function">
    <text evidence="17">Catalyzes the conversion of 3-deoxy-D-arabino-heptulosonate 7-phosphate (DAHP) to dehydroquinate (DHQ).</text>
</comment>
<accession>A0ABU1T068</accession>
<feature type="binding site" evidence="17">
    <location>
        <position position="308"/>
    </location>
    <ligand>
        <name>NAD(+)</name>
        <dbReference type="ChEBI" id="CHEBI:57540"/>
    </ligand>
</feature>
<feature type="domain" description="3-dehydroquinate synthase C-terminal" evidence="19">
    <location>
        <begin position="347"/>
        <end position="489"/>
    </location>
</feature>
<keyword evidence="13 17" id="KW-0456">Lyase</keyword>
<keyword evidence="14" id="KW-0511">Multifunctional enzyme</keyword>
<dbReference type="NCBIfam" id="TIGR01357">
    <property type="entry name" value="aroB"/>
    <property type="match status" value="1"/>
</dbReference>
<feature type="binding site" evidence="16">
    <location>
        <position position="137"/>
    </location>
    <ligand>
        <name>substrate</name>
    </ligand>
</feature>
<keyword evidence="17" id="KW-0479">Metal-binding</keyword>
<dbReference type="HAMAP" id="MF_00109">
    <property type="entry name" value="Shikimate_kinase"/>
    <property type="match status" value="1"/>
</dbReference>
<keyword evidence="8 17" id="KW-0547">Nucleotide-binding</keyword>
<feature type="binding site" evidence="16">
    <location>
        <position position="119"/>
    </location>
    <ligand>
        <name>ATP</name>
        <dbReference type="ChEBI" id="CHEBI:30616"/>
    </ligand>
</feature>
<keyword evidence="9 16" id="KW-0418">Kinase</keyword>
<dbReference type="Pfam" id="PF24621">
    <property type="entry name" value="DHQS_C"/>
    <property type="match status" value="1"/>
</dbReference>
<keyword evidence="21" id="KW-1185">Reference proteome</keyword>
<protein>
    <recommendedName>
        <fullName evidence="16 17">Multifunctional fusion protein</fullName>
    </recommendedName>
    <domain>
        <recommendedName>
            <fullName evidence="16">Shikimate kinase</fullName>
            <shortName evidence="16">SK</shortName>
            <ecNumber evidence="16">2.7.1.71</ecNumber>
        </recommendedName>
    </domain>
    <domain>
        <recommendedName>
            <fullName evidence="17">3-dehydroquinate synthase</fullName>
            <shortName evidence="17">DHQS</shortName>
            <ecNumber evidence="17">4.2.3.4</ecNumber>
        </recommendedName>
    </domain>
</protein>
<evidence type="ECO:0000256" key="12">
    <source>
        <dbReference type="ARBA" id="ARBA00023141"/>
    </source>
</evidence>
<dbReference type="PANTHER" id="PTHR43622">
    <property type="entry name" value="3-DEHYDROQUINATE SYNTHASE"/>
    <property type="match status" value="1"/>
</dbReference>
<name>A0ABU1T068_9ACTO</name>
<comment type="catalytic activity">
    <reaction evidence="15 16">
        <text>shikimate + ATP = 3-phosphoshikimate + ADP + H(+)</text>
        <dbReference type="Rhea" id="RHEA:13121"/>
        <dbReference type="ChEBI" id="CHEBI:15378"/>
        <dbReference type="ChEBI" id="CHEBI:30616"/>
        <dbReference type="ChEBI" id="CHEBI:36208"/>
        <dbReference type="ChEBI" id="CHEBI:145989"/>
        <dbReference type="ChEBI" id="CHEBI:456216"/>
        <dbReference type="EC" id="2.7.1.71"/>
    </reaction>
</comment>
<evidence type="ECO:0000259" key="18">
    <source>
        <dbReference type="Pfam" id="PF01761"/>
    </source>
</evidence>
<evidence type="ECO:0000256" key="3">
    <source>
        <dbReference type="ARBA" id="ARBA00004661"/>
    </source>
</evidence>
<feature type="binding site" evidence="16">
    <location>
        <position position="35"/>
    </location>
    <ligand>
        <name>substrate</name>
    </ligand>
</feature>
<dbReference type="Pfam" id="PF01761">
    <property type="entry name" value="DHQ_synthase"/>
    <property type="match status" value="1"/>
</dbReference>
<evidence type="ECO:0000313" key="20">
    <source>
        <dbReference type="EMBL" id="MDR6938753.1"/>
    </source>
</evidence>
<evidence type="ECO:0000256" key="10">
    <source>
        <dbReference type="ARBA" id="ARBA00022840"/>
    </source>
</evidence>
<dbReference type="InterPro" id="IPR031322">
    <property type="entry name" value="Shikimate/glucono_kinase"/>
</dbReference>
<keyword evidence="17" id="KW-0170">Cobalt</keyword>
<dbReference type="Gene3D" id="3.40.50.1970">
    <property type="match status" value="1"/>
</dbReference>
<keyword evidence="17" id="KW-0862">Zinc</keyword>
<evidence type="ECO:0000256" key="5">
    <source>
        <dbReference type="ARBA" id="ARBA00022490"/>
    </source>
</evidence>
<comment type="subunit">
    <text evidence="16">Monomer.</text>
</comment>
<comment type="cofactor">
    <cofactor evidence="17">
        <name>Co(2+)</name>
        <dbReference type="ChEBI" id="CHEBI:48828"/>
    </cofactor>
    <cofactor evidence="17">
        <name>Zn(2+)</name>
        <dbReference type="ChEBI" id="CHEBI:29105"/>
    </cofactor>
    <text evidence="17">Binds 1 divalent metal cation per subunit. Can use either Co(2+) or Zn(2+).</text>
</comment>
<keyword evidence="16" id="KW-0460">Magnesium</keyword>
<feature type="binding site" evidence="17">
    <location>
        <begin position="335"/>
        <end position="338"/>
    </location>
    <ligand>
        <name>NAD(+)</name>
        <dbReference type="ChEBI" id="CHEBI:57540"/>
    </ligand>
</feature>
<evidence type="ECO:0000256" key="6">
    <source>
        <dbReference type="ARBA" id="ARBA00022605"/>
    </source>
</evidence>
<evidence type="ECO:0000256" key="11">
    <source>
        <dbReference type="ARBA" id="ARBA00023027"/>
    </source>
</evidence>
<dbReference type="InterPro" id="IPR027417">
    <property type="entry name" value="P-loop_NTPase"/>
</dbReference>
<evidence type="ECO:0000259" key="19">
    <source>
        <dbReference type="Pfam" id="PF24621"/>
    </source>
</evidence>
<comment type="similarity">
    <text evidence="16">Belongs to the shikimate kinase family.</text>
</comment>
<comment type="caution">
    <text evidence="20">The sequence shown here is derived from an EMBL/GenBank/DDBJ whole genome shotgun (WGS) entry which is preliminary data.</text>
</comment>
<feature type="binding site" evidence="17">
    <location>
        <position position="429"/>
    </location>
    <ligand>
        <name>Zn(2+)</name>
        <dbReference type="ChEBI" id="CHEBI:29105"/>
    </ligand>
</feature>
<dbReference type="Proteomes" id="UP001266099">
    <property type="component" value="Unassembled WGS sequence"/>
</dbReference>
<comment type="cofactor">
    <cofactor evidence="16">
        <name>Mg(2+)</name>
        <dbReference type="ChEBI" id="CHEBI:18420"/>
    </cofactor>
    <text evidence="16">Binds 1 Mg(2+) ion per subunit.</text>
</comment>
<evidence type="ECO:0000256" key="8">
    <source>
        <dbReference type="ARBA" id="ARBA00022741"/>
    </source>
</evidence>
<evidence type="ECO:0000256" key="4">
    <source>
        <dbReference type="ARBA" id="ARBA00004842"/>
    </source>
</evidence>
<dbReference type="InterPro" id="IPR030960">
    <property type="entry name" value="DHQS/DOIS_N"/>
</dbReference>
<gene>
    <name evidence="17" type="primary">aroB</name>
    <name evidence="16" type="synonym">aroK</name>
    <name evidence="20" type="ORF">J2S36_000296</name>
</gene>
<dbReference type="HAMAP" id="MF_00110">
    <property type="entry name" value="DHQ_synthase"/>
    <property type="match status" value="1"/>
</dbReference>
<dbReference type="RefSeq" id="WP_309954811.1">
    <property type="nucleotide sequence ID" value="NZ_CP136414.1"/>
</dbReference>
<feature type="domain" description="3-dehydroquinate synthase N-terminal" evidence="18">
    <location>
        <begin position="233"/>
        <end position="345"/>
    </location>
</feature>
<dbReference type="InterPro" id="IPR023000">
    <property type="entry name" value="Shikimate_kinase_CS"/>
</dbReference>
<dbReference type="CDD" id="cd08195">
    <property type="entry name" value="DHQS"/>
    <property type="match status" value="1"/>
</dbReference>
<dbReference type="Pfam" id="PF01202">
    <property type="entry name" value="SKI"/>
    <property type="match status" value="1"/>
</dbReference>
<dbReference type="EMBL" id="JAVDUJ010000001">
    <property type="protein sequence ID" value="MDR6938753.1"/>
    <property type="molecule type" value="Genomic_DNA"/>
</dbReference>
<comment type="subcellular location">
    <subcellularLocation>
        <location evidence="17">Cytoplasm</location>
    </subcellularLocation>
</comment>
<dbReference type="InterPro" id="IPR000623">
    <property type="entry name" value="Shikimate_kinase/TSH1"/>
</dbReference>
<dbReference type="PROSITE" id="PS01128">
    <property type="entry name" value="SHIKIMATE_KINASE"/>
    <property type="match status" value="1"/>
</dbReference>
<dbReference type="Gene3D" id="3.40.50.300">
    <property type="entry name" value="P-loop containing nucleotide triphosphate hydrolases"/>
    <property type="match status" value="1"/>
</dbReference>
<feature type="binding site" evidence="17">
    <location>
        <position position="317"/>
    </location>
    <ligand>
        <name>NAD(+)</name>
        <dbReference type="ChEBI" id="CHEBI:57540"/>
    </ligand>
</feature>
<dbReference type="InterPro" id="IPR016037">
    <property type="entry name" value="DHQ_synth_AroB"/>
</dbReference>
<feature type="binding site" evidence="17">
    <location>
        <position position="350"/>
    </location>
    <ligand>
        <name>Zn(2+)</name>
        <dbReference type="ChEBI" id="CHEBI:29105"/>
    </ligand>
</feature>
<feature type="binding site" evidence="17">
    <location>
        <begin position="271"/>
        <end position="275"/>
    </location>
    <ligand>
        <name>NAD(+)</name>
        <dbReference type="ChEBI" id="CHEBI:57540"/>
    </ligand>
</feature>
<dbReference type="PRINTS" id="PR01100">
    <property type="entry name" value="SHIKIMTKNASE"/>
</dbReference>